<dbReference type="InterPro" id="IPR052913">
    <property type="entry name" value="Glycopeptide_resist_protein"/>
</dbReference>
<dbReference type="SUPFAM" id="SSF52833">
    <property type="entry name" value="Thioredoxin-like"/>
    <property type="match status" value="1"/>
</dbReference>
<sequence>MAVGFFARPWILWGAFYYATAGILTLTFRKNFSVAAFLSTGTIFHMTLTYYVYQAEKSICPSCLLFLIAGLILTLMYVFKDFSRWDPKFLPGAGLGLLIVSVILLTLGYNNTGAQSQPAFAETKKTQPEETITITVNKPSSETSKKQETIPGEPEPLSFGSQVEVKTKHGEALKIDLNKKTALLVAWWCPHCDYALKNISKYYSNDRPYIVFCYNDGDQRDFIEKKLKSANLTDAEYYILEGDPPVDGVPTMVWWEKGKLKQGRAFEVSSSVQKLIGRAEIRIGKGNGAINAALSGEAINGKEIPPGGVFSFNETVGERTVERGYVAARQIISTPEGYDYADGIGGGICRTSTVLHKAVMAAGLLEVEHHSHSLPVDYEEDTAVAWGGWDYKFRNILSVPVTIKCQKINENLVVELWQN</sequence>
<dbReference type="PANTHER" id="PTHR35788">
    <property type="entry name" value="EXPORTED PROTEIN-RELATED"/>
    <property type="match status" value="1"/>
</dbReference>
<feature type="transmembrane region" description="Helical" evidence="1">
    <location>
        <begin position="34"/>
        <end position="53"/>
    </location>
</feature>
<keyword evidence="1" id="KW-0472">Membrane</keyword>
<dbReference type="KEGG" id="drm:Dred_0964"/>
<reference evidence="2 3" key="1">
    <citation type="submission" date="2007-03" db="EMBL/GenBank/DDBJ databases">
        <title>Complete sequence of Desulfotomaculum reducens MI-1.</title>
        <authorList>
            <consortium name="US DOE Joint Genome Institute"/>
            <person name="Copeland A."/>
            <person name="Lucas S."/>
            <person name="Lapidus A."/>
            <person name="Barry K."/>
            <person name="Detter J.C."/>
            <person name="Glavina del Rio T."/>
            <person name="Hammon N."/>
            <person name="Israni S."/>
            <person name="Dalin E."/>
            <person name="Tice H."/>
            <person name="Pitluck S."/>
            <person name="Sims D."/>
            <person name="Brettin T."/>
            <person name="Bruce D."/>
            <person name="Han C."/>
            <person name="Tapia R."/>
            <person name="Schmutz J."/>
            <person name="Larimer F."/>
            <person name="Land M."/>
            <person name="Hauser L."/>
            <person name="Kyrpides N."/>
            <person name="Kim E."/>
            <person name="Tebo B.M."/>
            <person name="Richardson P."/>
        </authorList>
    </citation>
    <scope>NUCLEOTIDE SEQUENCE [LARGE SCALE GENOMIC DNA]</scope>
    <source>
        <strain evidence="2 3">MI-1</strain>
    </source>
</reference>
<organism evidence="2 3">
    <name type="scientific">Desulforamulus reducens (strain ATCC BAA-1160 / DSM 100696 / MI-1)</name>
    <name type="common">Desulfotomaculum reducens</name>
    <dbReference type="NCBI Taxonomy" id="349161"/>
    <lineage>
        <taxon>Bacteria</taxon>
        <taxon>Bacillati</taxon>
        <taxon>Bacillota</taxon>
        <taxon>Clostridia</taxon>
        <taxon>Eubacteriales</taxon>
        <taxon>Peptococcaceae</taxon>
        <taxon>Desulforamulus</taxon>
    </lineage>
</organism>
<accession>A4J346</accession>
<evidence type="ECO:0000313" key="2">
    <source>
        <dbReference type="EMBL" id="ABO49499.1"/>
    </source>
</evidence>
<feature type="transmembrane region" description="Helical" evidence="1">
    <location>
        <begin position="59"/>
        <end position="78"/>
    </location>
</feature>
<dbReference type="eggNOG" id="COG2720">
    <property type="taxonomic scope" value="Bacteria"/>
</dbReference>
<dbReference type="STRING" id="349161.Dred_0964"/>
<dbReference type="EMBL" id="CP000612">
    <property type="protein sequence ID" value="ABO49499.1"/>
    <property type="molecule type" value="Genomic_DNA"/>
</dbReference>
<dbReference type="Proteomes" id="UP000001556">
    <property type="component" value="Chromosome"/>
</dbReference>
<keyword evidence="3" id="KW-1185">Reference proteome</keyword>
<evidence type="ECO:0000313" key="3">
    <source>
        <dbReference type="Proteomes" id="UP000001556"/>
    </source>
</evidence>
<feature type="transmembrane region" description="Helical" evidence="1">
    <location>
        <begin position="6"/>
        <end position="27"/>
    </location>
</feature>
<dbReference type="InterPro" id="IPR036249">
    <property type="entry name" value="Thioredoxin-like_sf"/>
</dbReference>
<name>A4J346_DESRM</name>
<feature type="transmembrane region" description="Helical" evidence="1">
    <location>
        <begin position="90"/>
        <end position="109"/>
    </location>
</feature>
<protein>
    <submittedName>
        <fullName evidence="2">Uncharacterized vancomycin resistance protein-like protein</fullName>
    </submittedName>
</protein>
<evidence type="ECO:0000256" key="1">
    <source>
        <dbReference type="SAM" id="Phobius"/>
    </source>
</evidence>
<keyword evidence="1" id="KW-1133">Transmembrane helix</keyword>
<gene>
    <name evidence="2" type="ordered locus">Dred_0964</name>
</gene>
<dbReference type="HOGENOM" id="CLU_655111_0_0_9"/>
<dbReference type="AlphaFoldDB" id="A4J346"/>
<dbReference type="PANTHER" id="PTHR35788:SF1">
    <property type="entry name" value="EXPORTED PROTEIN"/>
    <property type="match status" value="1"/>
</dbReference>
<dbReference type="InterPro" id="IPR007391">
    <property type="entry name" value="Vancomycin_resist_VanW"/>
</dbReference>
<proteinExistence type="predicted"/>
<keyword evidence="1" id="KW-0812">Transmembrane</keyword>
<dbReference type="Pfam" id="PF04294">
    <property type="entry name" value="VanW"/>
    <property type="match status" value="1"/>
</dbReference>